<organism evidence="1 2">
    <name type="scientific">Gigaspora margarita</name>
    <dbReference type="NCBI Taxonomy" id="4874"/>
    <lineage>
        <taxon>Eukaryota</taxon>
        <taxon>Fungi</taxon>
        <taxon>Fungi incertae sedis</taxon>
        <taxon>Mucoromycota</taxon>
        <taxon>Glomeromycotina</taxon>
        <taxon>Glomeromycetes</taxon>
        <taxon>Diversisporales</taxon>
        <taxon>Gigasporaceae</taxon>
        <taxon>Gigaspora</taxon>
    </lineage>
</organism>
<dbReference type="OrthoDB" id="2426790at2759"/>
<proteinExistence type="predicted"/>
<evidence type="ECO:0000313" key="1">
    <source>
        <dbReference type="EMBL" id="KAF0514434.1"/>
    </source>
</evidence>
<protein>
    <submittedName>
        <fullName evidence="1">Uncharacterized protein</fullName>
    </submittedName>
</protein>
<dbReference type="AlphaFoldDB" id="A0A8H4AMW1"/>
<evidence type="ECO:0000313" key="2">
    <source>
        <dbReference type="Proteomes" id="UP000439903"/>
    </source>
</evidence>
<gene>
    <name evidence="1" type="ORF">F8M41_017593</name>
</gene>
<reference evidence="1 2" key="1">
    <citation type="journal article" date="2019" name="Environ. Microbiol.">
        <title>At the nexus of three kingdoms: the genome of the mycorrhizal fungus Gigaspora margarita provides insights into plant, endobacterial and fungal interactions.</title>
        <authorList>
            <person name="Venice F."/>
            <person name="Ghignone S."/>
            <person name="Salvioli di Fossalunga A."/>
            <person name="Amselem J."/>
            <person name="Novero M."/>
            <person name="Xianan X."/>
            <person name="Sedzielewska Toro K."/>
            <person name="Morin E."/>
            <person name="Lipzen A."/>
            <person name="Grigoriev I.V."/>
            <person name="Henrissat B."/>
            <person name="Martin F.M."/>
            <person name="Bonfante P."/>
        </authorList>
    </citation>
    <scope>NUCLEOTIDE SEQUENCE [LARGE SCALE GENOMIC DNA]</scope>
    <source>
        <strain evidence="1 2">BEG34</strain>
    </source>
</reference>
<accession>A0A8H4AMW1</accession>
<dbReference type="Proteomes" id="UP000439903">
    <property type="component" value="Unassembled WGS sequence"/>
</dbReference>
<sequence>MLSNFKENIKDIYYKSDQVLLKSLEFSVNENNYYIDFGIKNQAKEDYKIQSVIKAIDQDYNKELEEPHIDNPEIIQKVTDTIGTEYSKILKTF</sequence>
<dbReference type="EMBL" id="WTPW01000408">
    <property type="protein sequence ID" value="KAF0514434.1"/>
    <property type="molecule type" value="Genomic_DNA"/>
</dbReference>
<comment type="caution">
    <text evidence="1">The sequence shown here is derived from an EMBL/GenBank/DDBJ whole genome shotgun (WGS) entry which is preliminary data.</text>
</comment>
<keyword evidence="2" id="KW-1185">Reference proteome</keyword>
<name>A0A8H4AMW1_GIGMA</name>